<evidence type="ECO:0000313" key="3">
    <source>
        <dbReference type="EMBL" id="KAL1506930.1"/>
    </source>
</evidence>
<dbReference type="Proteomes" id="UP001515480">
    <property type="component" value="Unassembled WGS sequence"/>
</dbReference>
<dbReference type="AlphaFoldDB" id="A0AB34IVY9"/>
<evidence type="ECO:0000256" key="1">
    <source>
        <dbReference type="SAM" id="Coils"/>
    </source>
</evidence>
<evidence type="ECO:0000313" key="4">
    <source>
        <dbReference type="Proteomes" id="UP001515480"/>
    </source>
</evidence>
<keyword evidence="4" id="KW-1185">Reference proteome</keyword>
<comment type="caution">
    <text evidence="3">The sequence shown here is derived from an EMBL/GenBank/DDBJ whole genome shotgun (WGS) entry which is preliminary data.</text>
</comment>
<evidence type="ECO:0000256" key="2">
    <source>
        <dbReference type="SAM" id="MobiDB-lite"/>
    </source>
</evidence>
<feature type="region of interest" description="Disordered" evidence="2">
    <location>
        <begin position="120"/>
        <end position="160"/>
    </location>
</feature>
<sequence length="193" mass="21162">MQSEAEARLRSLLGRRQTVRAAEEPLPITPGAALAEEQQRCALILARLEAEEAAARRLVRMNEQLRAQLVAERRRTRSAERCCDELSRDLRRCVQVEEAKHAASTALMNQFEREMKHTITATAEGRTGAGRTSKGRRGSDGIAPKRQSGRDQSSIETAAAAEAAVRESLLRAALEEAERDLEDSLSGRASGNA</sequence>
<keyword evidence="1" id="KW-0175">Coiled coil</keyword>
<name>A0AB34IVY9_PRYPA</name>
<proteinExistence type="predicted"/>
<gene>
    <name evidence="3" type="ORF">AB1Y20_007794</name>
</gene>
<dbReference type="EMBL" id="JBGBPQ010000018">
    <property type="protein sequence ID" value="KAL1506930.1"/>
    <property type="molecule type" value="Genomic_DNA"/>
</dbReference>
<accession>A0AB34IVY9</accession>
<feature type="coiled-coil region" evidence="1">
    <location>
        <begin position="48"/>
        <end position="75"/>
    </location>
</feature>
<organism evidence="3 4">
    <name type="scientific">Prymnesium parvum</name>
    <name type="common">Toxic golden alga</name>
    <dbReference type="NCBI Taxonomy" id="97485"/>
    <lineage>
        <taxon>Eukaryota</taxon>
        <taxon>Haptista</taxon>
        <taxon>Haptophyta</taxon>
        <taxon>Prymnesiophyceae</taxon>
        <taxon>Prymnesiales</taxon>
        <taxon>Prymnesiaceae</taxon>
        <taxon>Prymnesium</taxon>
    </lineage>
</organism>
<reference evidence="3 4" key="1">
    <citation type="journal article" date="2024" name="Science">
        <title>Giant polyketide synthase enzymes in the biosynthesis of giant marine polyether toxins.</title>
        <authorList>
            <person name="Fallon T.R."/>
            <person name="Shende V.V."/>
            <person name="Wierzbicki I.H."/>
            <person name="Pendleton A.L."/>
            <person name="Watervoot N.F."/>
            <person name="Auber R.P."/>
            <person name="Gonzalez D.J."/>
            <person name="Wisecaver J.H."/>
            <person name="Moore B.S."/>
        </authorList>
    </citation>
    <scope>NUCLEOTIDE SEQUENCE [LARGE SCALE GENOMIC DNA]</scope>
    <source>
        <strain evidence="3 4">12B1</strain>
    </source>
</reference>
<protein>
    <submittedName>
        <fullName evidence="3">Uncharacterized protein</fullName>
    </submittedName>
</protein>